<evidence type="ECO:0000313" key="3">
    <source>
        <dbReference type="Proteomes" id="UP000264353"/>
    </source>
</evidence>
<evidence type="ECO:0000259" key="1">
    <source>
        <dbReference type="Pfam" id="PF13456"/>
    </source>
</evidence>
<reference evidence="2 3" key="1">
    <citation type="submission" date="2018-06" db="EMBL/GenBank/DDBJ databases">
        <title>WGS assembly of Brassica rapa FPsc.</title>
        <authorList>
            <person name="Bowman J."/>
            <person name="Kohchi T."/>
            <person name="Yamato K."/>
            <person name="Jenkins J."/>
            <person name="Shu S."/>
            <person name="Ishizaki K."/>
            <person name="Yamaoka S."/>
            <person name="Nishihama R."/>
            <person name="Nakamura Y."/>
            <person name="Berger F."/>
            <person name="Adam C."/>
            <person name="Aki S."/>
            <person name="Althoff F."/>
            <person name="Araki T."/>
            <person name="Arteaga-Vazquez M."/>
            <person name="Balasubrmanian S."/>
            <person name="Bauer D."/>
            <person name="Boehm C."/>
            <person name="Briginshaw L."/>
            <person name="Caballero-Perez J."/>
            <person name="Catarino B."/>
            <person name="Chen F."/>
            <person name="Chiyoda S."/>
            <person name="Chovatia M."/>
            <person name="Davies K."/>
            <person name="Delmans M."/>
            <person name="Demura T."/>
            <person name="Dierschke T."/>
            <person name="Dolan L."/>
            <person name="Dorantes-Acosta A."/>
            <person name="Eklund D."/>
            <person name="Florent S."/>
            <person name="Flores-Sandoval E."/>
            <person name="Fujiyama A."/>
            <person name="Fukuzawa H."/>
            <person name="Galik B."/>
            <person name="Grimanelli D."/>
            <person name="Grimwood J."/>
            <person name="Grossniklaus U."/>
            <person name="Hamada T."/>
            <person name="Haseloff J."/>
            <person name="Hetherington A."/>
            <person name="Higo A."/>
            <person name="Hirakawa Y."/>
            <person name="Hundley H."/>
            <person name="Ikeda Y."/>
            <person name="Inoue K."/>
            <person name="Inoue S."/>
            <person name="Ishida S."/>
            <person name="Jia Q."/>
            <person name="Kakita M."/>
            <person name="Kanazawa T."/>
            <person name="Kawai Y."/>
            <person name="Kawashima T."/>
            <person name="Kennedy M."/>
            <person name="Kinose K."/>
            <person name="Kinoshita T."/>
            <person name="Kohara Y."/>
            <person name="Koide E."/>
            <person name="Komatsu K."/>
            <person name="Kopischke S."/>
            <person name="Kubo M."/>
            <person name="Kyozuka J."/>
            <person name="Lagercrantz U."/>
            <person name="Lin S."/>
            <person name="Lindquist E."/>
            <person name="Lipzen A."/>
            <person name="Lu C."/>
            <person name="Luna E."/>
            <person name="Martienssen R."/>
            <person name="Minamino N."/>
            <person name="Mizutani M."/>
            <person name="Mizutani M."/>
            <person name="Mochizuki N."/>
            <person name="Monte I."/>
            <person name="Mosher R."/>
            <person name="Nagasaki H."/>
            <person name="Nakagami H."/>
            <person name="Naramoto S."/>
            <person name="Nishitani K."/>
            <person name="Ohtani M."/>
            <person name="Okamoto T."/>
            <person name="Okumura M."/>
            <person name="Phillips J."/>
            <person name="Pollak B."/>
            <person name="Reinders A."/>
            <person name="Roevekamp M."/>
            <person name="Sano R."/>
            <person name="Sawa S."/>
            <person name="Schmid M."/>
            <person name="Shirakawa M."/>
            <person name="Solano R."/>
            <person name="Spunde A."/>
            <person name="Suetsugu N."/>
            <person name="Sugano S."/>
            <person name="Sugiyama A."/>
            <person name="Sun R."/>
            <person name="Suzuki Y."/>
            <person name="Takenaka M."/>
            <person name="Takezawa D."/>
            <person name="Tomogane H."/>
            <person name="Tsuzuki M."/>
            <person name="Ueda T."/>
            <person name="Umeda M."/>
            <person name="Ward J."/>
            <person name="Watanabe Y."/>
            <person name="Yazaki K."/>
            <person name="Yokoyama R."/>
            <person name="Yoshitake Y."/>
            <person name="Yotsui I."/>
            <person name="Zachgo S."/>
            <person name="Schmutz J."/>
        </authorList>
    </citation>
    <scope>NUCLEOTIDE SEQUENCE [LARGE SCALE GENOMIC DNA]</scope>
    <source>
        <strain evidence="3">cv. B-3</strain>
    </source>
</reference>
<protein>
    <recommendedName>
        <fullName evidence="1">RNase H type-1 domain-containing protein</fullName>
    </recommendedName>
</protein>
<sequence length="140" mass="15659">ASWKSPTEKAGIGWSLFSKEGISWLQGSSAIAPTNSPFIAEAMAMLLAVQQLHTLAYKDVVILGDCLELIKSLQVISGEQLHKQLQINEAYSILQDIACVADKDKFIFHYVPRNQVHVVDQLAKRARITNQNYVISWMNC</sequence>
<organism evidence="2 3">
    <name type="scientific">Brassica campestris</name>
    <name type="common">Field mustard</name>
    <dbReference type="NCBI Taxonomy" id="3711"/>
    <lineage>
        <taxon>Eukaryota</taxon>
        <taxon>Viridiplantae</taxon>
        <taxon>Streptophyta</taxon>
        <taxon>Embryophyta</taxon>
        <taxon>Tracheophyta</taxon>
        <taxon>Spermatophyta</taxon>
        <taxon>Magnoliopsida</taxon>
        <taxon>eudicotyledons</taxon>
        <taxon>Gunneridae</taxon>
        <taxon>Pentapetalae</taxon>
        <taxon>rosids</taxon>
        <taxon>malvids</taxon>
        <taxon>Brassicales</taxon>
        <taxon>Brassicaceae</taxon>
        <taxon>Brassiceae</taxon>
        <taxon>Brassica</taxon>
    </lineage>
</organism>
<dbReference type="InterPro" id="IPR044730">
    <property type="entry name" value="RNase_H-like_dom_plant"/>
</dbReference>
<dbReference type="InterPro" id="IPR012337">
    <property type="entry name" value="RNaseH-like_sf"/>
</dbReference>
<dbReference type="PANTHER" id="PTHR34146">
    <property type="entry name" value="POLYNUCLEOTIDYL TRANSFERASE, RIBONUCLEASE H-LIKE SUPERFAMILY PROTEIN-RELATED"/>
    <property type="match status" value="1"/>
</dbReference>
<dbReference type="CDD" id="cd06222">
    <property type="entry name" value="RNase_H_like"/>
    <property type="match status" value="1"/>
</dbReference>
<dbReference type="Pfam" id="PF13456">
    <property type="entry name" value="RVT_3"/>
    <property type="match status" value="1"/>
</dbReference>
<dbReference type="SUPFAM" id="SSF53098">
    <property type="entry name" value="Ribonuclease H-like"/>
    <property type="match status" value="1"/>
</dbReference>
<dbReference type="GO" id="GO:0003676">
    <property type="term" value="F:nucleic acid binding"/>
    <property type="evidence" value="ECO:0007669"/>
    <property type="project" value="InterPro"/>
</dbReference>
<dbReference type="InterPro" id="IPR002156">
    <property type="entry name" value="RNaseH_domain"/>
</dbReference>
<dbReference type="PANTHER" id="PTHR34146:SF3">
    <property type="entry name" value="POLYNUCLEOTIDYL TRANSFERASE, RIBONUCLEASE H-LIKE SUPERFAMILY PROTEIN"/>
    <property type="match status" value="1"/>
</dbReference>
<dbReference type="EMBL" id="CM010629">
    <property type="protein sequence ID" value="RID75079.1"/>
    <property type="molecule type" value="Genomic_DNA"/>
</dbReference>
<feature type="domain" description="RNase H type-1" evidence="1">
    <location>
        <begin position="2"/>
        <end position="126"/>
    </location>
</feature>
<dbReference type="InterPro" id="IPR036397">
    <property type="entry name" value="RNaseH_sf"/>
</dbReference>
<feature type="non-terminal residue" evidence="2">
    <location>
        <position position="1"/>
    </location>
</feature>
<accession>A0A398AB93</accession>
<name>A0A398AB93_BRACM</name>
<dbReference type="AlphaFoldDB" id="A0A398AB93"/>
<dbReference type="Proteomes" id="UP000264353">
    <property type="component" value="Chromosome A2"/>
</dbReference>
<evidence type="ECO:0000313" key="2">
    <source>
        <dbReference type="EMBL" id="RID75079.1"/>
    </source>
</evidence>
<proteinExistence type="predicted"/>
<dbReference type="Gene3D" id="3.30.420.10">
    <property type="entry name" value="Ribonuclease H-like superfamily/Ribonuclease H"/>
    <property type="match status" value="1"/>
</dbReference>
<gene>
    <name evidence="2" type="ORF">BRARA_B02145</name>
</gene>
<dbReference type="GO" id="GO:0004523">
    <property type="term" value="F:RNA-DNA hybrid ribonuclease activity"/>
    <property type="evidence" value="ECO:0007669"/>
    <property type="project" value="InterPro"/>
</dbReference>